<dbReference type="FunFam" id="3.40.30.10:FF:000013">
    <property type="entry name" value="Blast:Protein SCO1 homolog, mitochondrial"/>
    <property type="match status" value="1"/>
</dbReference>
<comment type="similarity">
    <text evidence="1">Belongs to the SCO1/2 family.</text>
</comment>
<dbReference type="SUPFAM" id="SSF52833">
    <property type="entry name" value="Thioredoxin-like"/>
    <property type="match status" value="1"/>
</dbReference>
<feature type="binding site" evidence="2">
    <location>
        <position position="130"/>
    </location>
    <ligand>
        <name>Cu cation</name>
        <dbReference type="ChEBI" id="CHEBI:23378"/>
    </ligand>
</feature>
<sequence>MGMNVGVSSHFSLIDHHGQKVADTDYRGSFMLVYFGFTHCRVVCPRALSKLSSVLDLLGEQSSLLTPLYITVDPQRDTPDVMRTYLEANYPRFTGLTGTSSQVEAVKQSFRVFAARRVDPDEPDGYAMPHTAIAYLFGPDGKYCTHFADNLEAEAIVARLKASLPDWF</sequence>
<dbReference type="AlphaFoldDB" id="A0A5J6QP06"/>
<protein>
    <submittedName>
        <fullName evidence="4">SCO family protein</fullName>
    </submittedName>
</protein>
<feature type="binding site" evidence="2">
    <location>
        <position position="44"/>
    </location>
    <ligand>
        <name>Cu cation</name>
        <dbReference type="ChEBI" id="CHEBI:23378"/>
    </ligand>
</feature>
<evidence type="ECO:0000256" key="3">
    <source>
        <dbReference type="PIRSR" id="PIRSR603782-2"/>
    </source>
</evidence>
<dbReference type="Proteomes" id="UP000327179">
    <property type="component" value="Chromosome"/>
</dbReference>
<keyword evidence="2" id="KW-0479">Metal-binding</keyword>
<evidence type="ECO:0000256" key="2">
    <source>
        <dbReference type="PIRSR" id="PIRSR603782-1"/>
    </source>
</evidence>
<organism evidence="4 5">
    <name type="scientific">Metapseudomonas lalkuanensis</name>
    <dbReference type="NCBI Taxonomy" id="2604832"/>
    <lineage>
        <taxon>Bacteria</taxon>
        <taxon>Pseudomonadati</taxon>
        <taxon>Pseudomonadota</taxon>
        <taxon>Gammaproteobacteria</taxon>
        <taxon>Pseudomonadales</taxon>
        <taxon>Pseudomonadaceae</taxon>
        <taxon>Metapseudomonas</taxon>
    </lineage>
</organism>
<dbReference type="Gene3D" id="3.40.30.10">
    <property type="entry name" value="Glutaredoxin"/>
    <property type="match status" value="1"/>
</dbReference>
<reference evidence="4 5" key="1">
    <citation type="submission" date="2019-08" db="EMBL/GenBank/DDBJ databases">
        <title>Whole-genome Sequencing of e-waste polymer degrading bacterium Pseudomonas sp. strain PE08.</title>
        <authorList>
            <person name="Kirdat K."/>
            <person name="Debbarma P."/>
            <person name="Narawade N."/>
            <person name="Suyal D."/>
            <person name="Thorat V."/>
            <person name="Shouche Y."/>
            <person name="Goel R."/>
            <person name="Yadav A."/>
        </authorList>
    </citation>
    <scope>NUCLEOTIDE SEQUENCE [LARGE SCALE GENOMIC DNA]</scope>
    <source>
        <strain evidence="4 5">PE08</strain>
    </source>
</reference>
<dbReference type="Pfam" id="PF02630">
    <property type="entry name" value="SCO1-SenC"/>
    <property type="match status" value="1"/>
</dbReference>
<dbReference type="InterPro" id="IPR036249">
    <property type="entry name" value="Thioredoxin-like_sf"/>
</dbReference>
<evidence type="ECO:0000313" key="5">
    <source>
        <dbReference type="Proteomes" id="UP000327179"/>
    </source>
</evidence>
<name>A0A5J6QP06_9GAMM</name>
<keyword evidence="3" id="KW-1015">Disulfide bond</keyword>
<dbReference type="KEGG" id="plal:FXN65_13605"/>
<dbReference type="CDD" id="cd02968">
    <property type="entry name" value="SCO"/>
    <property type="match status" value="1"/>
</dbReference>
<keyword evidence="2" id="KW-0186">Copper</keyword>
<dbReference type="EMBL" id="CP043311">
    <property type="protein sequence ID" value="QEY63051.1"/>
    <property type="molecule type" value="Genomic_DNA"/>
</dbReference>
<proteinExistence type="inferred from homology"/>
<feature type="disulfide bond" description="Redox-active" evidence="3">
    <location>
        <begin position="40"/>
        <end position="44"/>
    </location>
</feature>
<evidence type="ECO:0000313" key="4">
    <source>
        <dbReference type="EMBL" id="QEY63051.1"/>
    </source>
</evidence>
<dbReference type="RefSeq" id="WP_151133703.1">
    <property type="nucleotide sequence ID" value="NZ_CP043311.1"/>
</dbReference>
<dbReference type="PANTHER" id="PTHR12151:SF25">
    <property type="entry name" value="LINALOOL DEHYDRATASE_ISOMERASE DOMAIN-CONTAINING PROTEIN"/>
    <property type="match status" value="1"/>
</dbReference>
<accession>A0A5J6QP06</accession>
<feature type="binding site" evidence="2">
    <location>
        <position position="40"/>
    </location>
    <ligand>
        <name>Cu cation</name>
        <dbReference type="ChEBI" id="CHEBI:23378"/>
    </ligand>
</feature>
<dbReference type="PANTHER" id="PTHR12151">
    <property type="entry name" value="ELECTRON TRANSPORT PROTIN SCO1/SENC FAMILY MEMBER"/>
    <property type="match status" value="1"/>
</dbReference>
<dbReference type="GO" id="GO:0046872">
    <property type="term" value="F:metal ion binding"/>
    <property type="evidence" value="ECO:0007669"/>
    <property type="project" value="UniProtKB-KW"/>
</dbReference>
<evidence type="ECO:0000256" key="1">
    <source>
        <dbReference type="ARBA" id="ARBA00010996"/>
    </source>
</evidence>
<keyword evidence="5" id="KW-1185">Reference proteome</keyword>
<dbReference type="InterPro" id="IPR003782">
    <property type="entry name" value="SCO1/SenC"/>
</dbReference>
<gene>
    <name evidence="4" type="ORF">FXN65_13605</name>
</gene>